<evidence type="ECO:0000256" key="5">
    <source>
        <dbReference type="ARBA" id="ARBA00012624"/>
    </source>
</evidence>
<evidence type="ECO:0000256" key="10">
    <source>
        <dbReference type="ARBA" id="ARBA00029826"/>
    </source>
</evidence>
<dbReference type="AlphaFoldDB" id="A0A0W8F3D8"/>
<evidence type="ECO:0000256" key="2">
    <source>
        <dbReference type="ARBA" id="ARBA00004496"/>
    </source>
</evidence>
<dbReference type="Gene3D" id="3.40.1280.10">
    <property type="match status" value="1"/>
</dbReference>
<dbReference type="Pfam" id="PF01994">
    <property type="entry name" value="Trm56"/>
    <property type="match status" value="1"/>
</dbReference>
<keyword evidence="9" id="KW-0819">tRNA processing</keyword>
<evidence type="ECO:0000256" key="3">
    <source>
        <dbReference type="ARBA" id="ARBA00010324"/>
    </source>
</evidence>
<keyword evidence="7" id="KW-0963">Cytoplasm</keyword>
<keyword evidence="8" id="KW-0808">Transferase</keyword>
<keyword evidence="12" id="KW-0489">Methyltransferase</keyword>
<protein>
    <recommendedName>
        <fullName evidence="6">tRNA (cytidine(56)-2'-O)-methyltransferase</fullName>
        <ecNumber evidence="5">2.1.1.206</ecNumber>
    </recommendedName>
    <alternativeName>
        <fullName evidence="10">tRNA ribose 2'-O-methyltransferase aTrm56</fullName>
    </alternativeName>
</protein>
<comment type="catalytic activity">
    <reaction evidence="11">
        <text>cytidine(56) in tRNA + S-adenosyl-L-methionine = 2'-O-methylcytidine(56) in tRNA + S-adenosyl-L-homocysteine + H(+)</text>
        <dbReference type="Rhea" id="RHEA:42968"/>
        <dbReference type="Rhea" id="RHEA-COMP:10308"/>
        <dbReference type="Rhea" id="RHEA-COMP:10309"/>
        <dbReference type="ChEBI" id="CHEBI:15378"/>
        <dbReference type="ChEBI" id="CHEBI:57856"/>
        <dbReference type="ChEBI" id="CHEBI:59789"/>
        <dbReference type="ChEBI" id="CHEBI:74495"/>
        <dbReference type="ChEBI" id="CHEBI:82748"/>
        <dbReference type="EC" id="2.1.1.206"/>
    </reaction>
</comment>
<dbReference type="NCBIfam" id="NF003048">
    <property type="entry name" value="PRK03958.1"/>
    <property type="match status" value="1"/>
</dbReference>
<evidence type="ECO:0000256" key="7">
    <source>
        <dbReference type="ARBA" id="ARBA00022490"/>
    </source>
</evidence>
<dbReference type="PIRSF" id="PIRSF016123">
    <property type="entry name" value="UCP016123"/>
    <property type="match status" value="1"/>
</dbReference>
<dbReference type="InterPro" id="IPR029028">
    <property type="entry name" value="Alpha/beta_knot_MTases"/>
</dbReference>
<dbReference type="GO" id="GO:0106059">
    <property type="term" value="F:tRNA (cytidine(56)-2'-O)-methyltransferase activity"/>
    <property type="evidence" value="ECO:0007669"/>
    <property type="project" value="UniProtKB-EC"/>
</dbReference>
<evidence type="ECO:0000256" key="4">
    <source>
        <dbReference type="ARBA" id="ARBA00011738"/>
    </source>
</evidence>
<evidence type="ECO:0000256" key="1">
    <source>
        <dbReference type="ARBA" id="ARBA00003959"/>
    </source>
</evidence>
<comment type="subcellular location">
    <subcellularLocation>
        <location evidence="2">Cytoplasm</location>
    </subcellularLocation>
</comment>
<proteinExistence type="inferred from homology"/>
<name>A0A0W8F3D8_9ZZZZ</name>
<evidence type="ECO:0000256" key="8">
    <source>
        <dbReference type="ARBA" id="ARBA00022679"/>
    </source>
</evidence>
<accession>A0A0W8F3D8</accession>
<evidence type="ECO:0000313" key="12">
    <source>
        <dbReference type="EMBL" id="KUG15359.1"/>
    </source>
</evidence>
<dbReference type="InterPro" id="IPR002845">
    <property type="entry name" value="tRNA_mtfrase_aTrm56"/>
</dbReference>
<dbReference type="GO" id="GO:0005737">
    <property type="term" value="C:cytoplasm"/>
    <property type="evidence" value="ECO:0007669"/>
    <property type="project" value="UniProtKB-SubCell"/>
</dbReference>
<sequence>MPETVILRIGHRPLRDQRVTTHVGLAARALGARGMFLAADDSGVVRSIRDVVERWGGDFFIEDKVPWKRCIREWRESGGTVVHLTMYGERIQDREDELREAERILVVVGAEKVPGELYGLADYNIAVTGQPHSEISSLAVLLDHLFAATELDREFPGAHVRVIPSAMGKQTKER</sequence>
<dbReference type="PANTHER" id="PTHR42197">
    <property type="entry name" value="TRNA (CYTIDINE(56)-2'-O)-METHYLTRANSFERASE"/>
    <property type="match status" value="1"/>
</dbReference>
<dbReference type="EC" id="2.1.1.206" evidence="5"/>
<dbReference type="SUPFAM" id="SSF75217">
    <property type="entry name" value="alpha/beta knot"/>
    <property type="match status" value="1"/>
</dbReference>
<comment type="subunit">
    <text evidence="4">Homodimer.</text>
</comment>
<dbReference type="GO" id="GO:0002128">
    <property type="term" value="P:tRNA nucleoside ribose methylation"/>
    <property type="evidence" value="ECO:0007669"/>
    <property type="project" value="InterPro"/>
</dbReference>
<evidence type="ECO:0000256" key="11">
    <source>
        <dbReference type="ARBA" id="ARBA00047792"/>
    </source>
</evidence>
<comment type="function">
    <text evidence="1">Specifically catalyzes the AdoMet-dependent 2'-O-ribose methylation of cytidine at position 56 in tRNAs.</text>
</comment>
<dbReference type="PANTHER" id="PTHR42197:SF1">
    <property type="entry name" value="TRNA (CYTIDINE(56)-2'-O)-METHYLTRANSFERASE"/>
    <property type="match status" value="1"/>
</dbReference>
<evidence type="ECO:0000256" key="6">
    <source>
        <dbReference type="ARBA" id="ARBA00013709"/>
    </source>
</evidence>
<reference evidence="12" key="1">
    <citation type="journal article" date="2015" name="Proc. Natl. Acad. Sci. U.S.A.">
        <title>Networks of energetic and metabolic interactions define dynamics in microbial communities.</title>
        <authorList>
            <person name="Embree M."/>
            <person name="Liu J.K."/>
            <person name="Al-Bassam M.M."/>
            <person name="Zengler K."/>
        </authorList>
    </citation>
    <scope>NUCLEOTIDE SEQUENCE</scope>
</reference>
<dbReference type="CDD" id="cd18083">
    <property type="entry name" value="aTrm56-like"/>
    <property type="match status" value="1"/>
</dbReference>
<comment type="caution">
    <text evidence="12">The sequence shown here is derived from an EMBL/GenBank/DDBJ whole genome shotgun (WGS) entry which is preliminary data.</text>
</comment>
<dbReference type="HAMAP" id="MF_00077">
    <property type="entry name" value="tRNA_methyltr_aTrm56"/>
    <property type="match status" value="1"/>
</dbReference>
<dbReference type="EMBL" id="LNQE01001561">
    <property type="protein sequence ID" value="KUG15359.1"/>
    <property type="molecule type" value="Genomic_DNA"/>
</dbReference>
<dbReference type="InterPro" id="IPR029026">
    <property type="entry name" value="tRNA_m1G_MTases_N"/>
</dbReference>
<comment type="similarity">
    <text evidence="3">Belongs to the aTrm56 family.</text>
</comment>
<organism evidence="12">
    <name type="scientific">hydrocarbon metagenome</name>
    <dbReference type="NCBI Taxonomy" id="938273"/>
    <lineage>
        <taxon>unclassified sequences</taxon>
        <taxon>metagenomes</taxon>
        <taxon>ecological metagenomes</taxon>
    </lineage>
</organism>
<evidence type="ECO:0000256" key="9">
    <source>
        <dbReference type="ARBA" id="ARBA00022694"/>
    </source>
</evidence>
<gene>
    <name evidence="12" type="ORF">ASZ90_014997</name>
</gene>